<dbReference type="Pfam" id="PF00970">
    <property type="entry name" value="FAD_binding_6"/>
    <property type="match status" value="1"/>
</dbReference>
<feature type="binding site" evidence="6">
    <location>
        <position position="208"/>
    </location>
    <ligand>
        <name>FAD</name>
        <dbReference type="ChEBI" id="CHEBI:57692"/>
    </ligand>
</feature>
<evidence type="ECO:0000256" key="2">
    <source>
        <dbReference type="ARBA" id="ARBA00006105"/>
    </source>
</evidence>
<dbReference type="PRINTS" id="PR00406">
    <property type="entry name" value="CYTB5RDTASE"/>
</dbReference>
<dbReference type="InterPro" id="IPR001433">
    <property type="entry name" value="OxRdtase_FAD/NAD-bd"/>
</dbReference>
<dbReference type="PANTHER" id="PTHR19370:SF184">
    <property type="entry name" value="NADH-CYTOCHROME B5 REDUCTASE-LIKE"/>
    <property type="match status" value="1"/>
</dbReference>
<dbReference type="EMBL" id="KV722362">
    <property type="protein sequence ID" value="OCH92887.1"/>
    <property type="molecule type" value="Genomic_DNA"/>
</dbReference>
<evidence type="ECO:0000256" key="1">
    <source>
        <dbReference type="ARBA" id="ARBA00001974"/>
    </source>
</evidence>
<dbReference type="AlphaFoldDB" id="A0A8E2B593"/>
<dbReference type="InterPro" id="IPR017938">
    <property type="entry name" value="Riboflavin_synthase-like_b-brl"/>
</dbReference>
<reference evidence="8 9" key="1">
    <citation type="submission" date="2016-07" db="EMBL/GenBank/DDBJ databases">
        <title>Draft genome of the white-rot fungus Obba rivulosa 3A-2.</title>
        <authorList>
            <consortium name="DOE Joint Genome Institute"/>
            <person name="Miettinen O."/>
            <person name="Riley R."/>
            <person name="Acob R."/>
            <person name="Barry K."/>
            <person name="Cullen D."/>
            <person name="De Vries R."/>
            <person name="Hainaut M."/>
            <person name="Hatakka A."/>
            <person name="Henrissat B."/>
            <person name="Hilden K."/>
            <person name="Kuo R."/>
            <person name="Labutti K."/>
            <person name="Lipzen A."/>
            <person name="Makela M.R."/>
            <person name="Sandor L."/>
            <person name="Spatafora J.W."/>
            <person name="Grigoriev I.V."/>
            <person name="Hibbett D.S."/>
        </authorList>
    </citation>
    <scope>NUCLEOTIDE SEQUENCE [LARGE SCALE GENOMIC DNA]</scope>
    <source>
        <strain evidence="8 9">3A-2</strain>
    </source>
</reference>
<evidence type="ECO:0000259" key="7">
    <source>
        <dbReference type="PROSITE" id="PS51384"/>
    </source>
</evidence>
<dbReference type="Proteomes" id="UP000250043">
    <property type="component" value="Unassembled WGS sequence"/>
</dbReference>
<dbReference type="InterPro" id="IPR017927">
    <property type="entry name" value="FAD-bd_FR_type"/>
</dbReference>
<name>A0A8E2B593_9APHY</name>
<evidence type="ECO:0000256" key="4">
    <source>
        <dbReference type="ARBA" id="ARBA00022827"/>
    </source>
</evidence>
<organism evidence="8 9">
    <name type="scientific">Obba rivulosa</name>
    <dbReference type="NCBI Taxonomy" id="1052685"/>
    <lineage>
        <taxon>Eukaryota</taxon>
        <taxon>Fungi</taxon>
        <taxon>Dikarya</taxon>
        <taxon>Basidiomycota</taxon>
        <taxon>Agaricomycotina</taxon>
        <taxon>Agaricomycetes</taxon>
        <taxon>Polyporales</taxon>
        <taxon>Gelatoporiaceae</taxon>
        <taxon>Obba</taxon>
    </lineage>
</organism>
<keyword evidence="3 6" id="KW-0285">Flavoprotein</keyword>
<evidence type="ECO:0000313" key="9">
    <source>
        <dbReference type="Proteomes" id="UP000250043"/>
    </source>
</evidence>
<dbReference type="SUPFAM" id="SSF52343">
    <property type="entry name" value="Ferredoxin reductase-like, C-terminal NADP-linked domain"/>
    <property type="match status" value="1"/>
</dbReference>
<gene>
    <name evidence="8" type="ORF">OBBRIDRAFT_750470</name>
</gene>
<dbReference type="Pfam" id="PF00175">
    <property type="entry name" value="NAD_binding_1"/>
    <property type="match status" value="1"/>
</dbReference>
<keyword evidence="5" id="KW-0560">Oxidoreductase</keyword>
<evidence type="ECO:0000256" key="6">
    <source>
        <dbReference type="PIRSR" id="PIRSR601834-1"/>
    </source>
</evidence>
<evidence type="ECO:0000256" key="3">
    <source>
        <dbReference type="ARBA" id="ARBA00022630"/>
    </source>
</evidence>
<dbReference type="InterPro" id="IPR001834">
    <property type="entry name" value="CBR-like"/>
</dbReference>
<feature type="binding site" evidence="6">
    <location>
        <position position="141"/>
    </location>
    <ligand>
        <name>FAD</name>
        <dbReference type="ChEBI" id="CHEBI:57692"/>
    </ligand>
</feature>
<dbReference type="InterPro" id="IPR008333">
    <property type="entry name" value="Cbr1-like_FAD-bd_dom"/>
</dbReference>
<feature type="binding site" evidence="6">
    <location>
        <position position="159"/>
    </location>
    <ligand>
        <name>FAD</name>
        <dbReference type="ChEBI" id="CHEBI:57692"/>
    </ligand>
</feature>
<dbReference type="InterPro" id="IPR039261">
    <property type="entry name" value="FNR_nucleotide-bd"/>
</dbReference>
<sequence>MLACSRSPLSSCSRLISHSRRHLPQNLLYSRRYASTSSPPERSARSKIFISLGLLTTGSLVGTYFLWPDNSRSAPTYENSLLSSRHFTPVTVTASEPCPDPNTRLITLTVPPQSIPPQDDALASPIWSIFIKDDDIQVERPYTPLEGIDEHGRMKFWIKQYPKGEVGRWLLSKNVGDRIEIRGSIKTWPWKDETWDEIVMISGGTGITPFYQLLHHTILRGVSESQKTRFTLIHSSRTPAGLPPPEMLDPLLKASRSNPESFSISLFVDEFDGSNHPCMSSSDLHVGRISKTSIERALRLDINNPWWRKLLRLNTPMGSDKSKKVLFLVCGPDPMIASIAGPWGRNYSQGEVGGILGTLGFTRVQVRKL</sequence>
<dbReference type="GO" id="GO:0016491">
    <property type="term" value="F:oxidoreductase activity"/>
    <property type="evidence" value="ECO:0007669"/>
    <property type="project" value="UniProtKB-KW"/>
</dbReference>
<comment type="cofactor">
    <cofactor evidence="1 6">
        <name>FAD</name>
        <dbReference type="ChEBI" id="CHEBI:57692"/>
    </cofactor>
</comment>
<evidence type="ECO:0000256" key="5">
    <source>
        <dbReference type="ARBA" id="ARBA00023002"/>
    </source>
</evidence>
<feature type="domain" description="FAD-binding FR-type" evidence="7">
    <location>
        <begin position="85"/>
        <end position="191"/>
    </location>
</feature>
<keyword evidence="4 6" id="KW-0274">FAD</keyword>
<dbReference type="SUPFAM" id="SSF63380">
    <property type="entry name" value="Riboflavin synthase domain-like"/>
    <property type="match status" value="1"/>
</dbReference>
<protein>
    <submittedName>
        <fullName evidence="8">Ferredoxin reductase-like C-terminal NADP-linked domain-containing protein</fullName>
    </submittedName>
</protein>
<dbReference type="OrthoDB" id="432685at2759"/>
<proteinExistence type="inferred from homology"/>
<dbReference type="CDD" id="cd06183">
    <property type="entry name" value="cyt_b5_reduct_like"/>
    <property type="match status" value="1"/>
</dbReference>
<feature type="binding site" evidence="6">
    <location>
        <position position="140"/>
    </location>
    <ligand>
        <name>FAD</name>
        <dbReference type="ChEBI" id="CHEBI:57692"/>
    </ligand>
</feature>
<feature type="binding site" evidence="6">
    <location>
        <position position="142"/>
    </location>
    <ligand>
        <name>FAD</name>
        <dbReference type="ChEBI" id="CHEBI:57692"/>
    </ligand>
</feature>
<accession>A0A8E2B593</accession>
<evidence type="ECO:0000313" key="8">
    <source>
        <dbReference type="EMBL" id="OCH92887.1"/>
    </source>
</evidence>
<comment type="similarity">
    <text evidence="2">Belongs to the flavoprotein pyridine nucleotide cytochrome reductase family.</text>
</comment>
<feature type="binding site" evidence="6">
    <location>
        <position position="166"/>
    </location>
    <ligand>
        <name>FAD</name>
        <dbReference type="ChEBI" id="CHEBI:57692"/>
    </ligand>
</feature>
<dbReference type="Gene3D" id="3.40.50.80">
    <property type="entry name" value="Nucleotide-binding domain of ferredoxin-NADP reductase (FNR) module"/>
    <property type="match status" value="1"/>
</dbReference>
<keyword evidence="9" id="KW-1185">Reference proteome</keyword>
<dbReference type="PROSITE" id="PS51384">
    <property type="entry name" value="FAD_FR"/>
    <property type="match status" value="1"/>
</dbReference>
<dbReference type="Gene3D" id="2.40.30.10">
    <property type="entry name" value="Translation factors"/>
    <property type="match status" value="1"/>
</dbReference>
<dbReference type="PANTHER" id="PTHR19370">
    <property type="entry name" value="NADH-CYTOCHROME B5 REDUCTASE"/>
    <property type="match status" value="1"/>
</dbReference>